<feature type="region of interest" description="Disordered" evidence="1">
    <location>
        <begin position="1"/>
        <end position="29"/>
    </location>
</feature>
<gene>
    <name evidence="2" type="ORF">HMPREF1979_02876</name>
</gene>
<evidence type="ECO:0000313" key="3">
    <source>
        <dbReference type="Proteomes" id="UP000016536"/>
    </source>
</evidence>
<dbReference type="HOGENOM" id="CLU_203501_0_0_11"/>
<accession>U1RUL8</accession>
<dbReference type="EMBL" id="AWSE01000216">
    <property type="protein sequence ID" value="ERH22137.1"/>
    <property type="molecule type" value="Genomic_DNA"/>
</dbReference>
<organism evidence="2 3">
    <name type="scientific">Actinomyces johnsonii F0542</name>
    <dbReference type="NCBI Taxonomy" id="1321818"/>
    <lineage>
        <taxon>Bacteria</taxon>
        <taxon>Bacillati</taxon>
        <taxon>Actinomycetota</taxon>
        <taxon>Actinomycetes</taxon>
        <taxon>Actinomycetales</taxon>
        <taxon>Actinomycetaceae</taxon>
        <taxon>Actinomyces</taxon>
    </lineage>
</organism>
<dbReference type="AlphaFoldDB" id="U1RUL8"/>
<evidence type="ECO:0000313" key="2">
    <source>
        <dbReference type="EMBL" id="ERH22137.1"/>
    </source>
</evidence>
<evidence type="ECO:0000256" key="1">
    <source>
        <dbReference type="SAM" id="MobiDB-lite"/>
    </source>
</evidence>
<sequence>MNVRRGPARLSSDGPGPSSPERPEPAGQSPYAAFAVYGALDDVALAALGNRGLLRRGRAELAAGRVESERG</sequence>
<feature type="non-terminal residue" evidence="2">
    <location>
        <position position="71"/>
    </location>
</feature>
<reference evidence="2 3" key="1">
    <citation type="submission" date="2013-08" db="EMBL/GenBank/DDBJ databases">
        <authorList>
            <person name="Weinstock G."/>
            <person name="Sodergren E."/>
            <person name="Wylie T."/>
            <person name="Fulton L."/>
            <person name="Fulton R."/>
            <person name="Fronick C."/>
            <person name="O'Laughlin M."/>
            <person name="Godfrey J."/>
            <person name="Miner T."/>
            <person name="Herter B."/>
            <person name="Appelbaum E."/>
            <person name="Cordes M."/>
            <person name="Lek S."/>
            <person name="Wollam A."/>
            <person name="Pepin K.H."/>
            <person name="Palsikar V.B."/>
            <person name="Mitreva M."/>
            <person name="Wilson R.K."/>
        </authorList>
    </citation>
    <scope>NUCLEOTIDE SEQUENCE [LARGE SCALE GENOMIC DNA]</scope>
    <source>
        <strain evidence="2 3">F0542</strain>
    </source>
</reference>
<comment type="caution">
    <text evidence="2">The sequence shown here is derived from an EMBL/GenBank/DDBJ whole genome shotgun (WGS) entry which is preliminary data.</text>
</comment>
<keyword evidence="3" id="KW-1185">Reference proteome</keyword>
<name>U1RUL8_9ACTO</name>
<dbReference type="Proteomes" id="UP000016536">
    <property type="component" value="Unassembled WGS sequence"/>
</dbReference>
<proteinExistence type="predicted"/>
<dbReference type="RefSeq" id="WP_021609541.1">
    <property type="nucleotide sequence ID" value="NZ_KE951995.1"/>
</dbReference>
<protein>
    <submittedName>
        <fullName evidence="2">Uncharacterized protein</fullName>
    </submittedName>
</protein>